<dbReference type="InterPro" id="IPR010627">
    <property type="entry name" value="Prepilin_pept_A24_N"/>
</dbReference>
<protein>
    <recommendedName>
        <fullName evidence="9">Prepilin leader peptidase/N-methyltransferase</fullName>
        <ecNumber evidence="9">2.1.1.-</ecNumber>
        <ecNumber evidence="9">3.4.23.43</ecNumber>
    </recommendedName>
</protein>
<dbReference type="Pfam" id="PF06750">
    <property type="entry name" value="A24_N_bact"/>
    <property type="match status" value="1"/>
</dbReference>
<sequence>MTLADFPPWFLRAFALCFGLLWGSFLNVVIHRVPRELSVVRPGSRCPACGTPIRAYDNIPVLSYLLLRGRARCCGAPVSPRYPLVEAVGGVLSLAIVELIILRLPWSTPILHALATYTADLALALGLVAATFIDLEHMYIPDGITIGGAVLGVATASLRSMGFTDALLGAAVGFAVVWLPFVVIYPRIRGGRVGMGLGDAKLLMLAGAWFGWGGALFVLGAGAVQGSIVAIALLLLRGSIEEPEAVRLEREQIRAELAGMSPEERAAAEKELAQDPLAEEPGERFGQARIAFGPFLALATLECLLVGRDILEAYFSWIDAG</sequence>
<comment type="subcellular location">
    <subcellularLocation>
        <location evidence="1">Cell inner membrane</location>
        <topology evidence="1">Multi-pass membrane protein</topology>
    </subcellularLocation>
    <subcellularLocation>
        <location evidence="9">Cell membrane</location>
        <topology evidence="9">Multi-pass membrane protein</topology>
    </subcellularLocation>
</comment>
<dbReference type="GO" id="GO:0004190">
    <property type="term" value="F:aspartic-type endopeptidase activity"/>
    <property type="evidence" value="ECO:0007669"/>
    <property type="project" value="UniProtKB-EC"/>
</dbReference>
<dbReference type="PANTHER" id="PTHR30487">
    <property type="entry name" value="TYPE 4 PREPILIN-LIKE PROTEINS LEADER PEPTIDE-PROCESSING ENZYME"/>
    <property type="match status" value="1"/>
</dbReference>
<keyword evidence="9" id="KW-0645">Protease</keyword>
<evidence type="ECO:0000256" key="10">
    <source>
        <dbReference type="SAM" id="Phobius"/>
    </source>
</evidence>
<keyword evidence="7 10" id="KW-0472">Membrane</keyword>
<evidence type="ECO:0000256" key="9">
    <source>
        <dbReference type="RuleBase" id="RU003794"/>
    </source>
</evidence>
<dbReference type="GO" id="GO:0032259">
    <property type="term" value="P:methylation"/>
    <property type="evidence" value="ECO:0007669"/>
    <property type="project" value="UniProtKB-KW"/>
</dbReference>
<feature type="transmembrane region" description="Helical" evidence="10">
    <location>
        <begin position="139"/>
        <end position="159"/>
    </location>
</feature>
<feature type="domain" description="Prepilin peptidase A24 N-terminal" evidence="12">
    <location>
        <begin position="18"/>
        <end position="97"/>
    </location>
</feature>
<comment type="caution">
    <text evidence="13">The sequence shown here is derived from an EMBL/GenBank/DDBJ whole genome shotgun (WGS) entry which is preliminary data.</text>
</comment>
<dbReference type="GO" id="GO:0008168">
    <property type="term" value="F:methyltransferase activity"/>
    <property type="evidence" value="ECO:0007669"/>
    <property type="project" value="UniProtKB-KW"/>
</dbReference>
<dbReference type="InterPro" id="IPR000045">
    <property type="entry name" value="Prepilin_IV_endopep_pep"/>
</dbReference>
<dbReference type="Proteomes" id="UP000075604">
    <property type="component" value="Unassembled WGS sequence"/>
</dbReference>
<keyword evidence="9" id="KW-0378">Hydrolase</keyword>
<dbReference type="EMBL" id="JELX01001312">
    <property type="protein sequence ID" value="KYF59455.1"/>
    <property type="molecule type" value="Genomic_DNA"/>
</dbReference>
<dbReference type="Pfam" id="PF01478">
    <property type="entry name" value="Peptidase_A24"/>
    <property type="match status" value="1"/>
</dbReference>
<comment type="catalytic activity">
    <reaction evidence="9">
        <text>Typically cleaves a -Gly-|-Phe- bond to release an N-terminal, basic peptide of 5-8 residues from type IV prepilin, and then N-methylates the new N-terminal amino group, the methyl donor being S-adenosyl-L-methionine.</text>
        <dbReference type="EC" id="3.4.23.43"/>
    </reaction>
</comment>
<keyword evidence="9" id="KW-0808">Transferase</keyword>
<organism evidence="13 14">
    <name type="scientific">Sorangium cellulosum</name>
    <name type="common">Polyangium cellulosum</name>
    <dbReference type="NCBI Taxonomy" id="56"/>
    <lineage>
        <taxon>Bacteria</taxon>
        <taxon>Pseudomonadati</taxon>
        <taxon>Myxococcota</taxon>
        <taxon>Polyangia</taxon>
        <taxon>Polyangiales</taxon>
        <taxon>Polyangiaceae</taxon>
        <taxon>Sorangium</taxon>
    </lineage>
</organism>
<evidence type="ECO:0000256" key="4">
    <source>
        <dbReference type="ARBA" id="ARBA00022519"/>
    </source>
</evidence>
<keyword evidence="5 9" id="KW-0812">Transmembrane</keyword>
<feature type="transmembrane region" description="Helical" evidence="10">
    <location>
        <begin position="208"/>
        <end position="236"/>
    </location>
</feature>
<feature type="transmembrane region" description="Helical" evidence="10">
    <location>
        <begin position="9"/>
        <end position="30"/>
    </location>
</feature>
<evidence type="ECO:0000256" key="3">
    <source>
        <dbReference type="ARBA" id="ARBA00022475"/>
    </source>
</evidence>
<dbReference type="PANTHER" id="PTHR30487:SF0">
    <property type="entry name" value="PREPILIN LEADER PEPTIDASE_N-METHYLTRANSFERASE-RELATED"/>
    <property type="match status" value="1"/>
</dbReference>
<comment type="similarity">
    <text evidence="2 8">Belongs to the peptidase A24 family.</text>
</comment>
<keyword evidence="9" id="KW-0511">Multifunctional enzyme</keyword>
<dbReference type="InterPro" id="IPR050882">
    <property type="entry name" value="Prepilin_peptidase/N-MTase"/>
</dbReference>
<gene>
    <name evidence="13" type="ORF">BE04_47715</name>
</gene>
<dbReference type="EC" id="3.4.23.43" evidence="9"/>
<proteinExistence type="inferred from homology"/>
<keyword evidence="3" id="KW-1003">Cell membrane</keyword>
<dbReference type="AlphaFoldDB" id="A0A150PUQ6"/>
<comment type="function">
    <text evidence="9">Plays an essential role in type IV pili and type II pseudopili formation by proteolytically removing the leader sequence from substrate proteins and subsequently monomethylating the alpha-amino group of the newly exposed N-terminal phenylalanine.</text>
</comment>
<dbReference type="PRINTS" id="PR00864">
    <property type="entry name" value="PREPILNPTASE"/>
</dbReference>
<feature type="transmembrane region" description="Helical" evidence="10">
    <location>
        <begin position="114"/>
        <end position="133"/>
    </location>
</feature>
<feature type="transmembrane region" description="Helical" evidence="10">
    <location>
        <begin position="166"/>
        <end position="188"/>
    </location>
</feature>
<evidence type="ECO:0000259" key="12">
    <source>
        <dbReference type="Pfam" id="PF06750"/>
    </source>
</evidence>
<evidence type="ECO:0000256" key="6">
    <source>
        <dbReference type="ARBA" id="ARBA00022989"/>
    </source>
</evidence>
<evidence type="ECO:0000313" key="14">
    <source>
        <dbReference type="Proteomes" id="UP000075604"/>
    </source>
</evidence>
<name>A0A150PUQ6_SORCE</name>
<feature type="domain" description="Prepilin type IV endopeptidase peptidase" evidence="11">
    <location>
        <begin position="122"/>
        <end position="231"/>
    </location>
</feature>
<evidence type="ECO:0000256" key="8">
    <source>
        <dbReference type="RuleBase" id="RU003793"/>
    </source>
</evidence>
<keyword evidence="9" id="KW-0489">Methyltransferase</keyword>
<evidence type="ECO:0000256" key="7">
    <source>
        <dbReference type="ARBA" id="ARBA00023136"/>
    </source>
</evidence>
<reference evidence="13 14" key="1">
    <citation type="submission" date="2014-02" db="EMBL/GenBank/DDBJ databases">
        <title>The small core and large imbalanced accessory genome model reveals a collaborative survival strategy of Sorangium cellulosum strains in nature.</title>
        <authorList>
            <person name="Han K."/>
            <person name="Peng R."/>
            <person name="Blom J."/>
            <person name="Li Y.-Z."/>
        </authorList>
    </citation>
    <scope>NUCLEOTIDE SEQUENCE [LARGE SCALE GENOMIC DNA]</scope>
    <source>
        <strain evidence="13 14">So0157-18</strain>
    </source>
</reference>
<keyword evidence="4" id="KW-0997">Cell inner membrane</keyword>
<evidence type="ECO:0000256" key="2">
    <source>
        <dbReference type="ARBA" id="ARBA00005801"/>
    </source>
</evidence>
<keyword evidence="6 10" id="KW-1133">Transmembrane helix</keyword>
<feature type="transmembrane region" description="Helical" evidence="10">
    <location>
        <begin position="84"/>
        <end position="102"/>
    </location>
</feature>
<dbReference type="GO" id="GO:0005886">
    <property type="term" value="C:plasma membrane"/>
    <property type="evidence" value="ECO:0007669"/>
    <property type="project" value="UniProtKB-SubCell"/>
</dbReference>
<dbReference type="InterPro" id="IPR014032">
    <property type="entry name" value="Peptidase_A24A_bac"/>
</dbReference>
<evidence type="ECO:0000256" key="1">
    <source>
        <dbReference type="ARBA" id="ARBA00004429"/>
    </source>
</evidence>
<dbReference type="EC" id="2.1.1.-" evidence="9"/>
<evidence type="ECO:0000259" key="11">
    <source>
        <dbReference type="Pfam" id="PF01478"/>
    </source>
</evidence>
<dbReference type="Gene3D" id="1.20.120.1220">
    <property type="match status" value="1"/>
</dbReference>
<accession>A0A150PUQ6</accession>
<evidence type="ECO:0000313" key="13">
    <source>
        <dbReference type="EMBL" id="KYF59455.1"/>
    </source>
</evidence>
<evidence type="ECO:0000256" key="5">
    <source>
        <dbReference type="ARBA" id="ARBA00022692"/>
    </source>
</evidence>
<dbReference type="GO" id="GO:0006465">
    <property type="term" value="P:signal peptide processing"/>
    <property type="evidence" value="ECO:0007669"/>
    <property type="project" value="TreeGrafter"/>
</dbReference>